<protein>
    <recommendedName>
        <fullName evidence="3">Helix-turn-helix protein</fullName>
    </recommendedName>
</protein>
<evidence type="ECO:0000313" key="2">
    <source>
        <dbReference type="Proteomes" id="UP000294650"/>
    </source>
</evidence>
<evidence type="ECO:0000313" key="1">
    <source>
        <dbReference type="EMBL" id="TCT17993.1"/>
    </source>
</evidence>
<evidence type="ECO:0008006" key="3">
    <source>
        <dbReference type="Google" id="ProtNLM"/>
    </source>
</evidence>
<dbReference type="RefSeq" id="WP_132372825.1">
    <property type="nucleotide sequence ID" value="NZ_SMAN01000025.1"/>
</dbReference>
<dbReference type="AlphaFoldDB" id="A0A4R3MQ48"/>
<dbReference type="Proteomes" id="UP000294650">
    <property type="component" value="Unassembled WGS sequence"/>
</dbReference>
<organism evidence="1 2">
    <name type="scientific">Melghiribacillus thermohalophilus</name>
    <dbReference type="NCBI Taxonomy" id="1324956"/>
    <lineage>
        <taxon>Bacteria</taxon>
        <taxon>Bacillati</taxon>
        <taxon>Bacillota</taxon>
        <taxon>Bacilli</taxon>
        <taxon>Bacillales</taxon>
        <taxon>Bacillaceae</taxon>
        <taxon>Melghiribacillus</taxon>
    </lineage>
</organism>
<name>A0A4R3MQ48_9BACI</name>
<dbReference type="EMBL" id="SMAN01000025">
    <property type="protein sequence ID" value="TCT17993.1"/>
    <property type="molecule type" value="Genomic_DNA"/>
</dbReference>
<accession>A0A4R3MQ48</accession>
<comment type="caution">
    <text evidence="1">The sequence shown here is derived from an EMBL/GenBank/DDBJ whole genome shotgun (WGS) entry which is preliminary data.</text>
</comment>
<proteinExistence type="predicted"/>
<keyword evidence="2" id="KW-1185">Reference proteome</keyword>
<gene>
    <name evidence="1" type="ORF">EDD68_1254</name>
</gene>
<dbReference type="OrthoDB" id="2616285at2"/>
<reference evidence="1 2" key="1">
    <citation type="submission" date="2019-03" db="EMBL/GenBank/DDBJ databases">
        <title>Genomic Encyclopedia of Type Strains, Phase IV (KMG-IV): sequencing the most valuable type-strain genomes for metagenomic binning, comparative biology and taxonomic classification.</title>
        <authorList>
            <person name="Goeker M."/>
        </authorList>
    </citation>
    <scope>NUCLEOTIDE SEQUENCE [LARGE SCALE GENOMIC DNA]</scope>
    <source>
        <strain evidence="1 2">DSM 25894</strain>
    </source>
</reference>
<sequence>MKNYVLPLTVLLLSMSIFYAGFQLKNVVVNLDNQEQQLNQEDGKEEKIEKGLLTLEETAEYLRISAEELDRMTRDQTIERNQRNSYSTFDYLPFMTINGEKFFQKEIIDQWIEQNILRWYQVKVSY</sequence>